<evidence type="ECO:0000256" key="7">
    <source>
        <dbReference type="PIRSR" id="PIRSR602129-50"/>
    </source>
</evidence>
<dbReference type="EC" id="4.1.1.15" evidence="3 9"/>
<keyword evidence="5 8" id="KW-0456">Lyase</keyword>
<dbReference type="Gene3D" id="4.10.280.50">
    <property type="match status" value="1"/>
</dbReference>
<comment type="similarity">
    <text evidence="2 8">Belongs to the group II decarboxylase family.</text>
</comment>
<keyword evidence="9" id="KW-0210">Decarboxylase</keyword>
<dbReference type="FunFam" id="4.10.280.50:FF:000001">
    <property type="entry name" value="Glutamate decarboxylase"/>
    <property type="match status" value="1"/>
</dbReference>
<reference evidence="10 11" key="1">
    <citation type="submission" date="2016-03" db="EMBL/GenBank/DDBJ databases">
        <title>Genome sequence of Nesiotobacter sp. nov., a moderately halophilic alphaproteobacterium isolated from the Yellow Sea, China.</title>
        <authorList>
            <person name="Zhang G."/>
            <person name="Zhang R."/>
        </authorList>
    </citation>
    <scope>NUCLEOTIDE SEQUENCE [LARGE SCALE GENOMIC DNA]</scope>
    <source>
        <strain evidence="10 11">WB1-6</strain>
    </source>
</reference>
<dbReference type="GO" id="GO:0005829">
    <property type="term" value="C:cytosol"/>
    <property type="evidence" value="ECO:0007669"/>
    <property type="project" value="TreeGrafter"/>
</dbReference>
<evidence type="ECO:0000313" key="11">
    <source>
        <dbReference type="Proteomes" id="UP000185783"/>
    </source>
</evidence>
<evidence type="ECO:0000256" key="8">
    <source>
        <dbReference type="RuleBase" id="RU000382"/>
    </source>
</evidence>
<dbReference type="Gene3D" id="3.40.640.10">
    <property type="entry name" value="Type I PLP-dependent aspartate aminotransferase-like (Major domain)"/>
    <property type="match status" value="1"/>
</dbReference>
<evidence type="ECO:0000256" key="1">
    <source>
        <dbReference type="ARBA" id="ARBA00001933"/>
    </source>
</evidence>
<dbReference type="GO" id="GO:0030170">
    <property type="term" value="F:pyridoxal phosphate binding"/>
    <property type="evidence" value="ECO:0007669"/>
    <property type="project" value="InterPro"/>
</dbReference>
<protein>
    <recommendedName>
        <fullName evidence="3 9">Glutamate decarboxylase</fullName>
        <ecNumber evidence="3 9">4.1.1.15</ecNumber>
    </recommendedName>
</protein>
<evidence type="ECO:0000256" key="9">
    <source>
        <dbReference type="RuleBase" id="RU361171"/>
    </source>
</evidence>
<dbReference type="Pfam" id="PF00282">
    <property type="entry name" value="Pyridoxal_deC"/>
    <property type="match status" value="1"/>
</dbReference>
<gene>
    <name evidence="10" type="ORF">A3843_04410</name>
</gene>
<dbReference type="Proteomes" id="UP000185783">
    <property type="component" value="Unassembled WGS sequence"/>
</dbReference>
<keyword evidence="4 7" id="KW-0663">Pyridoxal phosphate</keyword>
<dbReference type="GO" id="GO:0006538">
    <property type="term" value="P:L-glutamate catabolic process"/>
    <property type="evidence" value="ECO:0007669"/>
    <property type="project" value="TreeGrafter"/>
</dbReference>
<evidence type="ECO:0000256" key="6">
    <source>
        <dbReference type="ARBA" id="ARBA00048868"/>
    </source>
</evidence>
<dbReference type="OrthoDB" id="9803665at2"/>
<dbReference type="FunFam" id="3.40.640.10:FF:000017">
    <property type="entry name" value="Glutamate decarboxylase"/>
    <property type="match status" value="1"/>
</dbReference>
<dbReference type="NCBIfam" id="TIGR01788">
    <property type="entry name" value="Glu-decarb-GAD"/>
    <property type="match status" value="1"/>
</dbReference>
<comment type="caution">
    <text evidence="10">The sequence shown here is derived from an EMBL/GenBank/DDBJ whole genome shotgun (WGS) entry which is preliminary data.</text>
</comment>
<evidence type="ECO:0000256" key="5">
    <source>
        <dbReference type="ARBA" id="ARBA00023239"/>
    </source>
</evidence>
<sequence length="466" mass="52826">MTVNKRDELRYSVLDSIFAGRDVAKPLPKYDFPEDEHNAHEIMQVVLDELYLDGNPRQNLATFCQTWEEEEVHKIMDMAIDRNMIDKSEYPQTAELEMRCVHMLADLWNSPEATVTVGTSTTGSSEACMLGGLAAKWRWRERRQAEGKPTDKPNLVCGPVQVCWHKFCRYWDIELRELPMEPGAYHMTPESMLSAVDENTICVVPTFGVTYTGQYEFVEPLSRALDDYEKRTGINVDIHVDAASGGFLAPFCAPDILWDFRLPRVKSISTSGHKFGLAPLGVGWVVWRDEQELSKDLVFSVPYLGGEVGTLAINFSRPAGQVIAQYYLMNRLGREGYRRVQKACYDTTKWLAREISKLGPFEFINDGDPEAGIPAACFKVRDGASLPYSLYDLSAKLLERGWQVPAFKLPANTQDTDIIRIMVRQGVSRDLAALLLEDMQRAIAHFEQHPVSVPMTEKERGSYKHN</sequence>
<dbReference type="SUPFAM" id="SSF53383">
    <property type="entry name" value="PLP-dependent transferases"/>
    <property type="match status" value="1"/>
</dbReference>
<dbReference type="InterPro" id="IPR002129">
    <property type="entry name" value="PyrdxlP-dep_de-COase"/>
</dbReference>
<dbReference type="Gene3D" id="3.90.1150.160">
    <property type="match status" value="1"/>
</dbReference>
<dbReference type="InterPro" id="IPR010107">
    <property type="entry name" value="Glutamate_decarboxylase"/>
</dbReference>
<organism evidence="10 11">
    <name type="scientific">Pseudovibrio exalbescens</name>
    <dbReference type="NCBI Taxonomy" id="197461"/>
    <lineage>
        <taxon>Bacteria</taxon>
        <taxon>Pseudomonadati</taxon>
        <taxon>Pseudomonadota</taxon>
        <taxon>Alphaproteobacteria</taxon>
        <taxon>Hyphomicrobiales</taxon>
        <taxon>Stappiaceae</taxon>
        <taxon>Pseudovibrio</taxon>
    </lineage>
</organism>
<evidence type="ECO:0000256" key="4">
    <source>
        <dbReference type="ARBA" id="ARBA00022898"/>
    </source>
</evidence>
<keyword evidence="11" id="KW-1185">Reference proteome</keyword>
<evidence type="ECO:0000256" key="2">
    <source>
        <dbReference type="ARBA" id="ARBA00009533"/>
    </source>
</evidence>
<name>A0A1U7JLI9_9HYPH</name>
<dbReference type="InterPro" id="IPR015421">
    <property type="entry name" value="PyrdxlP-dep_Trfase_major"/>
</dbReference>
<dbReference type="InterPro" id="IPR015424">
    <property type="entry name" value="PyrdxlP-dep_Trfase"/>
</dbReference>
<proteinExistence type="inferred from homology"/>
<dbReference type="GO" id="GO:0004351">
    <property type="term" value="F:glutamate decarboxylase activity"/>
    <property type="evidence" value="ECO:0007669"/>
    <property type="project" value="UniProtKB-EC"/>
</dbReference>
<dbReference type="PANTHER" id="PTHR43321:SF3">
    <property type="entry name" value="GLUTAMATE DECARBOXYLASE"/>
    <property type="match status" value="1"/>
</dbReference>
<comment type="catalytic activity">
    <reaction evidence="6 9">
        <text>L-glutamate + H(+) = 4-aminobutanoate + CO2</text>
        <dbReference type="Rhea" id="RHEA:17785"/>
        <dbReference type="ChEBI" id="CHEBI:15378"/>
        <dbReference type="ChEBI" id="CHEBI:16526"/>
        <dbReference type="ChEBI" id="CHEBI:29985"/>
        <dbReference type="ChEBI" id="CHEBI:59888"/>
        <dbReference type="EC" id="4.1.1.15"/>
    </reaction>
</comment>
<dbReference type="RefSeq" id="WP_028479944.1">
    <property type="nucleotide sequence ID" value="NZ_LVVZ01000005.1"/>
</dbReference>
<feature type="modified residue" description="N6-(pyridoxal phosphate)lysine" evidence="7">
    <location>
        <position position="274"/>
    </location>
</feature>
<dbReference type="AlphaFoldDB" id="A0A1U7JLI9"/>
<accession>A0A1U7JLI9</accession>
<evidence type="ECO:0000313" key="10">
    <source>
        <dbReference type="EMBL" id="OKL45558.1"/>
    </source>
</evidence>
<dbReference type="PANTHER" id="PTHR43321">
    <property type="entry name" value="GLUTAMATE DECARBOXYLASE"/>
    <property type="match status" value="1"/>
</dbReference>
<dbReference type="EMBL" id="LVVZ01000005">
    <property type="protein sequence ID" value="OKL45558.1"/>
    <property type="molecule type" value="Genomic_DNA"/>
</dbReference>
<comment type="cofactor">
    <cofactor evidence="1 7 8">
        <name>pyridoxal 5'-phosphate</name>
        <dbReference type="ChEBI" id="CHEBI:597326"/>
    </cofactor>
</comment>
<evidence type="ECO:0000256" key="3">
    <source>
        <dbReference type="ARBA" id="ARBA00012421"/>
    </source>
</evidence>
<dbReference type="STRING" id="197461.A3843_04410"/>